<dbReference type="Proteomes" id="UP000594468">
    <property type="component" value="Chromosome"/>
</dbReference>
<proteinExistence type="predicted"/>
<dbReference type="InterPro" id="IPR016181">
    <property type="entry name" value="Acyl_CoA_acyltransferase"/>
</dbReference>
<accession>A0A7S8IEB6</accession>
<dbReference type="PANTHER" id="PTHR43441">
    <property type="entry name" value="RIBOSOMAL-PROTEIN-SERINE ACETYLTRANSFERASE"/>
    <property type="match status" value="1"/>
</dbReference>
<dbReference type="EMBL" id="CP062983">
    <property type="protein sequence ID" value="QPC83490.1"/>
    <property type="molecule type" value="Genomic_DNA"/>
</dbReference>
<dbReference type="GO" id="GO:0005737">
    <property type="term" value="C:cytoplasm"/>
    <property type="evidence" value="ECO:0007669"/>
    <property type="project" value="TreeGrafter"/>
</dbReference>
<evidence type="ECO:0000313" key="3">
    <source>
        <dbReference type="Proteomes" id="UP000594468"/>
    </source>
</evidence>
<dbReference type="RefSeq" id="WP_195171557.1">
    <property type="nucleotide sequence ID" value="NZ_CP062983.1"/>
</dbReference>
<dbReference type="InterPro" id="IPR000182">
    <property type="entry name" value="GNAT_dom"/>
</dbReference>
<dbReference type="PROSITE" id="PS51186">
    <property type="entry name" value="GNAT"/>
    <property type="match status" value="1"/>
</dbReference>
<dbReference type="InterPro" id="IPR051908">
    <property type="entry name" value="Ribosomal_N-acetyltransferase"/>
</dbReference>
<dbReference type="GO" id="GO:1990189">
    <property type="term" value="F:protein N-terminal-serine acetyltransferase activity"/>
    <property type="evidence" value="ECO:0007669"/>
    <property type="project" value="TreeGrafter"/>
</dbReference>
<dbReference type="Gene3D" id="3.40.630.30">
    <property type="match status" value="1"/>
</dbReference>
<organism evidence="2 3">
    <name type="scientific">Phototrophicus methaneseepsis</name>
    <dbReference type="NCBI Taxonomy" id="2710758"/>
    <lineage>
        <taxon>Bacteria</taxon>
        <taxon>Bacillati</taxon>
        <taxon>Chloroflexota</taxon>
        <taxon>Candidatus Thermofontia</taxon>
        <taxon>Phototrophicales</taxon>
        <taxon>Phototrophicaceae</taxon>
        <taxon>Phototrophicus</taxon>
    </lineage>
</organism>
<feature type="domain" description="N-acetyltransferase" evidence="1">
    <location>
        <begin position="19"/>
        <end position="177"/>
    </location>
</feature>
<evidence type="ECO:0000259" key="1">
    <source>
        <dbReference type="PROSITE" id="PS51186"/>
    </source>
</evidence>
<dbReference type="GO" id="GO:0008999">
    <property type="term" value="F:protein-N-terminal-alanine acetyltransferase activity"/>
    <property type="evidence" value="ECO:0007669"/>
    <property type="project" value="TreeGrafter"/>
</dbReference>
<evidence type="ECO:0000313" key="2">
    <source>
        <dbReference type="EMBL" id="QPC83490.1"/>
    </source>
</evidence>
<dbReference type="SUPFAM" id="SSF55729">
    <property type="entry name" value="Acyl-CoA N-acyltransferases (Nat)"/>
    <property type="match status" value="1"/>
</dbReference>
<sequence>MLDLSSVFATFPVLETERFVLRAIRPDDVDDIFTLLSDDRVARYLPDPPYTTVEQAQQRMRRFKNQFEDQIAIPWIISPRETGRLIGTCTLFSILTAHYRAEIGYMILPSWWRKGAVTEVASAVLDYAFDAMNLHSVEARIDPENIASKSLLAKLSFVQEGYFREDFYDIAQEKFADTAVFSLLKATWLARESRR</sequence>
<protein>
    <submittedName>
        <fullName evidence="2">GNAT family N-acetyltransferase</fullName>
    </submittedName>
</protein>
<dbReference type="CDD" id="cd04301">
    <property type="entry name" value="NAT_SF"/>
    <property type="match status" value="1"/>
</dbReference>
<dbReference type="KEGG" id="pmet:G4Y79_03655"/>
<keyword evidence="3" id="KW-1185">Reference proteome</keyword>
<dbReference type="AlphaFoldDB" id="A0A7S8IEB6"/>
<reference evidence="2 3" key="1">
    <citation type="submission" date="2020-02" db="EMBL/GenBank/DDBJ databases">
        <authorList>
            <person name="Zheng R.K."/>
            <person name="Sun C.M."/>
        </authorList>
    </citation>
    <scope>NUCLEOTIDE SEQUENCE [LARGE SCALE GENOMIC DNA]</scope>
    <source>
        <strain evidence="3">rifampicinis</strain>
    </source>
</reference>
<keyword evidence="2" id="KW-0808">Transferase</keyword>
<dbReference type="PANTHER" id="PTHR43441:SF11">
    <property type="entry name" value="RIBOSOMAL-PROTEIN-SERINE ACETYLTRANSFERASE"/>
    <property type="match status" value="1"/>
</dbReference>
<gene>
    <name evidence="2" type="ORF">G4Y79_03655</name>
</gene>
<dbReference type="Pfam" id="PF13302">
    <property type="entry name" value="Acetyltransf_3"/>
    <property type="match status" value="1"/>
</dbReference>
<name>A0A7S8IEB6_9CHLR</name>